<keyword evidence="10" id="KW-1185">Reference proteome</keyword>
<dbReference type="InterPro" id="IPR029751">
    <property type="entry name" value="Ribosomal_L25_dom"/>
</dbReference>
<dbReference type="NCBIfam" id="NF004612">
    <property type="entry name" value="PRK05943.1"/>
    <property type="match status" value="1"/>
</dbReference>
<proteinExistence type="inferred from homology"/>
<dbReference type="InterPro" id="IPR037121">
    <property type="entry name" value="Ribosomal_bL25_C"/>
</dbReference>
<feature type="domain" description="Large ribosomal subunit protein bL25 L25" evidence="7">
    <location>
        <begin position="7"/>
        <end position="95"/>
    </location>
</feature>
<comment type="subunit">
    <text evidence="5">Part of the 50S ribosomal subunit; part of the 5S rRNA/L5/L18/L25 subcomplex. Contacts the 5S rRNA. Binds to the 5S rRNA independently of L5 and L18.</text>
</comment>
<comment type="function">
    <text evidence="5">This is one of the proteins that binds to the 5S RNA in the ribosome where it forms part of the central protuberance.</text>
</comment>
<comment type="caution">
    <text evidence="9">The sequence shown here is derived from an EMBL/GenBank/DDBJ whole genome shotgun (WGS) entry which is preliminary data.</text>
</comment>
<dbReference type="PANTHER" id="PTHR33284:SF1">
    <property type="entry name" value="RIBOSOMAL PROTEIN L25_GLN-TRNA SYNTHETASE, ANTI-CODON-BINDING DOMAIN-CONTAINING PROTEIN"/>
    <property type="match status" value="1"/>
</dbReference>
<dbReference type="RefSeq" id="WP_246953445.1">
    <property type="nucleotide sequence ID" value="NZ_JALKII010000010.1"/>
</dbReference>
<dbReference type="Proteomes" id="UP001165524">
    <property type="component" value="Unassembled WGS sequence"/>
</dbReference>
<keyword evidence="2 5" id="KW-0694">RNA-binding</keyword>
<dbReference type="InterPro" id="IPR011035">
    <property type="entry name" value="Ribosomal_bL25/Gln-tRNA_synth"/>
</dbReference>
<dbReference type="PANTHER" id="PTHR33284">
    <property type="entry name" value="RIBOSOMAL PROTEIN L25/GLN-TRNA SYNTHETASE, ANTI-CODON-BINDING DOMAIN-CONTAINING PROTEIN"/>
    <property type="match status" value="1"/>
</dbReference>
<sequence>MSNDFVLHAEGRNDIGKGASRRLRRLEARIPGIVYGGNAEPQMITLELREMVKALESESFYSQILTLEIDGKAEKAVLRDLQRHPSKGTPLHADFMRVDSAHKITMSIPLHILNEEKCVGVKQQGGLLYQNASEVEVSCLPQDLPQFLEVDVAALELDQVIHLSDLKLPENVELVALIQGEGHDLPVVSVQAPRGGAGDEDEDDTPDEESSES</sequence>
<feature type="compositionally biased region" description="Acidic residues" evidence="6">
    <location>
        <begin position="198"/>
        <end position="213"/>
    </location>
</feature>
<keyword evidence="4 5" id="KW-0687">Ribonucleoprotein</keyword>
<evidence type="ECO:0000313" key="9">
    <source>
        <dbReference type="EMBL" id="MCK0538636.1"/>
    </source>
</evidence>
<dbReference type="SUPFAM" id="SSF50715">
    <property type="entry name" value="Ribosomal protein L25-like"/>
    <property type="match status" value="1"/>
</dbReference>
<dbReference type="InterPro" id="IPR020930">
    <property type="entry name" value="Ribosomal_uL5_bac-type"/>
</dbReference>
<dbReference type="InterPro" id="IPR020057">
    <property type="entry name" value="Ribosomal_bL25_b-dom"/>
</dbReference>
<keyword evidence="3 5" id="KW-0689">Ribosomal protein</keyword>
<dbReference type="HAMAP" id="MF_01334">
    <property type="entry name" value="Ribosomal_bL25_CTC"/>
    <property type="match status" value="1"/>
</dbReference>
<evidence type="ECO:0000256" key="6">
    <source>
        <dbReference type="SAM" id="MobiDB-lite"/>
    </source>
</evidence>
<feature type="domain" description="Large ribosomal subunit protein bL25 beta" evidence="8">
    <location>
        <begin position="103"/>
        <end position="194"/>
    </location>
</feature>
<name>A0ABT0E9W0_9GAMM</name>
<accession>A0ABT0E9W0</accession>
<evidence type="ECO:0000259" key="8">
    <source>
        <dbReference type="Pfam" id="PF14693"/>
    </source>
</evidence>
<feature type="region of interest" description="Disordered" evidence="6">
    <location>
        <begin position="189"/>
        <end position="213"/>
    </location>
</feature>
<dbReference type="NCBIfam" id="NF004130">
    <property type="entry name" value="PRK05618.1-5"/>
    <property type="match status" value="1"/>
</dbReference>
<dbReference type="InterPro" id="IPR020056">
    <property type="entry name" value="Rbsml_bL25/Gln-tRNA_synth_N"/>
</dbReference>
<dbReference type="GO" id="GO:0005840">
    <property type="term" value="C:ribosome"/>
    <property type="evidence" value="ECO:0007669"/>
    <property type="project" value="UniProtKB-KW"/>
</dbReference>
<evidence type="ECO:0000256" key="3">
    <source>
        <dbReference type="ARBA" id="ARBA00022980"/>
    </source>
</evidence>
<evidence type="ECO:0000313" key="10">
    <source>
        <dbReference type="Proteomes" id="UP001165524"/>
    </source>
</evidence>
<dbReference type="Pfam" id="PF01386">
    <property type="entry name" value="Ribosomal_L25p"/>
    <property type="match status" value="1"/>
</dbReference>
<organism evidence="9 10">
    <name type="scientific">Alcanivorax quisquiliarum</name>
    <dbReference type="NCBI Taxonomy" id="2933565"/>
    <lineage>
        <taxon>Bacteria</taxon>
        <taxon>Pseudomonadati</taxon>
        <taxon>Pseudomonadota</taxon>
        <taxon>Gammaproteobacteria</taxon>
        <taxon>Oceanospirillales</taxon>
        <taxon>Alcanivoracaceae</taxon>
        <taxon>Alcanivorax</taxon>
    </lineage>
</organism>
<dbReference type="EMBL" id="JALKII010000010">
    <property type="protein sequence ID" value="MCK0538636.1"/>
    <property type="molecule type" value="Genomic_DNA"/>
</dbReference>
<evidence type="ECO:0000256" key="1">
    <source>
        <dbReference type="ARBA" id="ARBA00022730"/>
    </source>
</evidence>
<dbReference type="Pfam" id="PF14693">
    <property type="entry name" value="Ribosomal_TL5_C"/>
    <property type="match status" value="1"/>
</dbReference>
<protein>
    <recommendedName>
        <fullName evidence="5">Large ribosomal subunit protein bL25</fullName>
    </recommendedName>
    <alternativeName>
        <fullName evidence="5">General stress protein CTC</fullName>
    </alternativeName>
</protein>
<evidence type="ECO:0000259" key="7">
    <source>
        <dbReference type="Pfam" id="PF01386"/>
    </source>
</evidence>
<comment type="similarity">
    <text evidence="5">Belongs to the bacterial ribosomal protein bL25 family. CTC subfamily.</text>
</comment>
<evidence type="ECO:0000256" key="2">
    <source>
        <dbReference type="ARBA" id="ARBA00022884"/>
    </source>
</evidence>
<dbReference type="NCBIfam" id="TIGR00731">
    <property type="entry name" value="bL25_bact_ctc"/>
    <property type="match status" value="1"/>
</dbReference>
<dbReference type="NCBIfam" id="NF004128">
    <property type="entry name" value="PRK05618.1-2"/>
    <property type="match status" value="1"/>
</dbReference>
<reference evidence="9" key="1">
    <citation type="submission" date="2022-04" db="EMBL/GenBank/DDBJ databases">
        <title>Alcanivorax sp. CY1518 draft genome sequence.</title>
        <authorList>
            <person name="Zhao G."/>
            <person name="An M."/>
        </authorList>
    </citation>
    <scope>NUCLEOTIDE SEQUENCE</scope>
    <source>
        <strain evidence="9">CY1518</strain>
    </source>
</reference>
<dbReference type="Gene3D" id="2.170.120.20">
    <property type="entry name" value="Ribosomal protein L25, beta domain"/>
    <property type="match status" value="1"/>
</dbReference>
<keyword evidence="1 5" id="KW-0699">rRNA-binding</keyword>
<evidence type="ECO:0000256" key="5">
    <source>
        <dbReference type="HAMAP-Rule" id="MF_01334"/>
    </source>
</evidence>
<gene>
    <name evidence="5" type="primary">rplY</name>
    <name evidence="5" type="synonym">ctc</name>
    <name evidence="9" type="ORF">MU846_13055</name>
</gene>
<dbReference type="Gene3D" id="2.40.240.10">
    <property type="entry name" value="Ribosomal Protein L25, Chain P"/>
    <property type="match status" value="1"/>
</dbReference>
<evidence type="ECO:0000256" key="4">
    <source>
        <dbReference type="ARBA" id="ARBA00023274"/>
    </source>
</evidence>
<dbReference type="CDD" id="cd00495">
    <property type="entry name" value="Ribosomal_L25_TL5_CTC"/>
    <property type="match status" value="1"/>
</dbReference>
<dbReference type="InterPro" id="IPR001021">
    <property type="entry name" value="Ribosomal_bL25_long"/>
</dbReference>